<dbReference type="SMART" id="SM00547">
    <property type="entry name" value="ZnF_RBZ"/>
    <property type="match status" value="1"/>
</dbReference>
<dbReference type="PROSITE" id="PS01358">
    <property type="entry name" value="ZF_RANBP2_1"/>
    <property type="match status" value="1"/>
</dbReference>
<keyword evidence="2 4" id="KW-0863">Zinc-finger</keyword>
<feature type="compositionally biased region" description="Polar residues" evidence="5">
    <location>
        <begin position="33"/>
        <end position="48"/>
    </location>
</feature>
<dbReference type="InterPro" id="IPR036443">
    <property type="entry name" value="Znf_RanBP2_sf"/>
</dbReference>
<gene>
    <name evidence="7" type="ORF">BCV70DRAFT_29417</name>
</gene>
<dbReference type="GO" id="GO:0008270">
    <property type="term" value="F:zinc ion binding"/>
    <property type="evidence" value="ECO:0007669"/>
    <property type="project" value="UniProtKB-KW"/>
</dbReference>
<feature type="compositionally biased region" description="Basic and acidic residues" evidence="5">
    <location>
        <begin position="490"/>
        <end position="503"/>
    </location>
</feature>
<dbReference type="OrthoDB" id="448399at2759"/>
<organism evidence="7 8">
    <name type="scientific">Testicularia cyperi</name>
    <dbReference type="NCBI Taxonomy" id="1882483"/>
    <lineage>
        <taxon>Eukaryota</taxon>
        <taxon>Fungi</taxon>
        <taxon>Dikarya</taxon>
        <taxon>Basidiomycota</taxon>
        <taxon>Ustilaginomycotina</taxon>
        <taxon>Ustilaginomycetes</taxon>
        <taxon>Ustilaginales</taxon>
        <taxon>Anthracoideaceae</taxon>
        <taxon>Testicularia</taxon>
    </lineage>
</organism>
<accession>A0A317XLV1</accession>
<feature type="region of interest" description="Disordered" evidence="5">
    <location>
        <begin position="399"/>
        <end position="434"/>
    </location>
</feature>
<evidence type="ECO:0000256" key="5">
    <source>
        <dbReference type="SAM" id="MobiDB-lite"/>
    </source>
</evidence>
<dbReference type="STRING" id="1882483.A0A317XLV1"/>
<reference evidence="7 8" key="1">
    <citation type="journal article" date="2018" name="Mol. Biol. Evol.">
        <title>Broad Genomic Sampling Reveals a Smut Pathogenic Ancestry of the Fungal Clade Ustilaginomycotina.</title>
        <authorList>
            <person name="Kijpornyongpan T."/>
            <person name="Mondo S.J."/>
            <person name="Barry K."/>
            <person name="Sandor L."/>
            <person name="Lee J."/>
            <person name="Lipzen A."/>
            <person name="Pangilinan J."/>
            <person name="LaButti K."/>
            <person name="Hainaut M."/>
            <person name="Henrissat B."/>
            <person name="Grigoriev I.V."/>
            <person name="Spatafora J.W."/>
            <person name="Aime M.C."/>
        </authorList>
    </citation>
    <scope>NUCLEOTIDE SEQUENCE [LARGE SCALE GENOMIC DNA]</scope>
    <source>
        <strain evidence="7 8">MCA 3645</strain>
    </source>
</reference>
<dbReference type="Gene3D" id="4.10.1060.10">
    <property type="entry name" value="Zinc finger, RanBP2-type"/>
    <property type="match status" value="1"/>
</dbReference>
<feature type="region of interest" description="Disordered" evidence="5">
    <location>
        <begin position="33"/>
        <end position="72"/>
    </location>
</feature>
<dbReference type="InterPro" id="IPR001876">
    <property type="entry name" value="Znf_RanBP2"/>
</dbReference>
<dbReference type="InParanoid" id="A0A317XLV1"/>
<dbReference type="Proteomes" id="UP000246740">
    <property type="component" value="Unassembled WGS sequence"/>
</dbReference>
<proteinExistence type="predicted"/>
<dbReference type="SUPFAM" id="SSF90209">
    <property type="entry name" value="Ran binding protein zinc finger-like"/>
    <property type="match status" value="1"/>
</dbReference>
<evidence type="ECO:0000313" key="8">
    <source>
        <dbReference type="Proteomes" id="UP000246740"/>
    </source>
</evidence>
<sequence length="574" mass="60540">MADTQAAREHLDSEPRPALSSYLNHQELLYTSPSSHTPALTPGSSSFASLHGDLSPSVTGQTGMVPWRRSQLDGGATPFESSYFSNSSGNAVAAPYNAGIAGGAGLGGNLGGDLRGSLQHAGLRSHNSRSMSDLASLTESFSRVDLHRNNSTDGKVPVMGSQYGQAPFSLSMTSNSDTSHSAPLLIPMQPTGAGVPLTSVVETLANKGSRAAAENPETVAAAFTLSQWGIGIGPGVNPKMVPSHVGFTGRARSSSNEPPIVNTGNSGPMCVQSGDWICTSCGFVNWRRRKVCMRCYPTAEGNEIGRSIFMGEALAKKLAAGLDTNSEEYQRSMQALQAERPKRNSDTNPYNHARLTTHNDQSGYFDSPQTHLNAGLPLRPQASNVLGIQFNSTDFLPPLASGGTHSPYVPTTVQGRHDSPTHPSSYPHPGSVSRALSLPAPSVLHHAAEFLGSPSSTYPPPRALQMTAAEPSRSIWAPAPKRPVPVPVDPEDRASAQERRPRLEPIGTKNGIPTTRPANETPGERHRDSTSSTSPSNSPNSSIATESRAGSNGINAADARPYSHFPSLSPTASH</sequence>
<evidence type="ECO:0000256" key="3">
    <source>
        <dbReference type="ARBA" id="ARBA00022833"/>
    </source>
</evidence>
<protein>
    <recommendedName>
        <fullName evidence="6">RanBP2-type domain-containing protein</fullName>
    </recommendedName>
</protein>
<evidence type="ECO:0000259" key="6">
    <source>
        <dbReference type="PROSITE" id="PS50199"/>
    </source>
</evidence>
<dbReference type="EMBL" id="KZ819197">
    <property type="protein sequence ID" value="PWY98847.1"/>
    <property type="molecule type" value="Genomic_DNA"/>
</dbReference>
<evidence type="ECO:0000256" key="1">
    <source>
        <dbReference type="ARBA" id="ARBA00022723"/>
    </source>
</evidence>
<feature type="domain" description="RanBP2-type" evidence="6">
    <location>
        <begin position="272"/>
        <end position="301"/>
    </location>
</feature>
<feature type="compositionally biased region" description="Low complexity" evidence="5">
    <location>
        <begin position="530"/>
        <end position="542"/>
    </location>
</feature>
<keyword evidence="1" id="KW-0479">Metal-binding</keyword>
<evidence type="ECO:0000313" key="7">
    <source>
        <dbReference type="EMBL" id="PWY98847.1"/>
    </source>
</evidence>
<keyword evidence="3" id="KW-0862">Zinc</keyword>
<feature type="region of interest" description="Disordered" evidence="5">
    <location>
        <begin position="454"/>
        <end position="574"/>
    </location>
</feature>
<dbReference type="PROSITE" id="PS50199">
    <property type="entry name" value="ZF_RANBP2_2"/>
    <property type="match status" value="1"/>
</dbReference>
<feature type="compositionally biased region" description="Polar residues" evidence="5">
    <location>
        <begin position="543"/>
        <end position="554"/>
    </location>
</feature>
<dbReference type="AlphaFoldDB" id="A0A317XLV1"/>
<keyword evidence="8" id="KW-1185">Reference proteome</keyword>
<evidence type="ECO:0000256" key="2">
    <source>
        <dbReference type="ARBA" id="ARBA00022771"/>
    </source>
</evidence>
<name>A0A317XLV1_9BASI</name>
<evidence type="ECO:0000256" key="4">
    <source>
        <dbReference type="PROSITE-ProRule" id="PRU00322"/>
    </source>
</evidence>